<evidence type="ECO:0000256" key="1">
    <source>
        <dbReference type="ARBA" id="ARBA00004370"/>
    </source>
</evidence>
<dbReference type="GO" id="GO:0008137">
    <property type="term" value="F:NADH dehydrogenase (ubiquinone) activity"/>
    <property type="evidence" value="ECO:0007669"/>
    <property type="project" value="UniProtKB-UniRule"/>
</dbReference>
<keyword evidence="9" id="KW-0679">Respiratory chain</keyword>
<dbReference type="Pfam" id="PF00507">
    <property type="entry name" value="Oxidored_q4"/>
    <property type="match status" value="1"/>
</dbReference>
<dbReference type="PANTHER" id="PTHR11058">
    <property type="entry name" value="NADH-UBIQUINONE OXIDOREDUCTASE CHAIN 3"/>
    <property type="match status" value="1"/>
</dbReference>
<evidence type="ECO:0000256" key="3">
    <source>
        <dbReference type="ARBA" id="ARBA00021007"/>
    </source>
</evidence>
<dbReference type="InterPro" id="IPR038430">
    <property type="entry name" value="NDAH_ubi_oxred_su3_sf"/>
</dbReference>
<dbReference type="AlphaFoldDB" id="A0A3S8V135"/>
<reference evidence="10" key="1">
    <citation type="journal article" date="2018" name="Mol. Phylogenet. Evol.">
        <title>Mitochondrial phylogenomics of the Hymenoptera.</title>
        <authorList>
            <person name="Tang P."/>
            <person name="Zhu J.C."/>
            <person name="Zheng B.Y."/>
            <person name="Wei S.J."/>
            <person name="Sharkey M."/>
            <person name="Chen X.X."/>
            <person name="Vogler A.P."/>
        </authorList>
    </citation>
    <scope>NUCLEOTIDE SEQUENCE</scope>
</reference>
<dbReference type="PANTHER" id="PTHR11058:SF9">
    <property type="entry name" value="NADH-UBIQUINONE OXIDOREDUCTASE CHAIN 3"/>
    <property type="match status" value="1"/>
</dbReference>
<evidence type="ECO:0000256" key="5">
    <source>
        <dbReference type="ARBA" id="ARBA00022692"/>
    </source>
</evidence>
<feature type="transmembrane region" description="Helical" evidence="9">
    <location>
        <begin position="6"/>
        <end position="25"/>
    </location>
</feature>
<dbReference type="InterPro" id="IPR000440">
    <property type="entry name" value="NADH_UbQ/plastoQ_OxRdtase_su3"/>
</dbReference>
<geneLocation type="mitochondrion" evidence="10"/>
<evidence type="ECO:0000256" key="9">
    <source>
        <dbReference type="RuleBase" id="RU003640"/>
    </source>
</evidence>
<evidence type="ECO:0000256" key="4">
    <source>
        <dbReference type="ARBA" id="ARBA00022448"/>
    </source>
</evidence>
<organism evidence="10">
    <name type="scientific">Habroteleia persimilis</name>
    <dbReference type="NCBI Taxonomy" id="2496286"/>
    <lineage>
        <taxon>Eukaryota</taxon>
        <taxon>Metazoa</taxon>
        <taxon>Ecdysozoa</taxon>
        <taxon>Arthropoda</taxon>
        <taxon>Hexapoda</taxon>
        <taxon>Insecta</taxon>
        <taxon>Pterygota</taxon>
        <taxon>Neoptera</taxon>
        <taxon>Endopterygota</taxon>
        <taxon>Hymenoptera</taxon>
        <taxon>Apocrita</taxon>
        <taxon>Proctotrupomorpha</taxon>
        <taxon>Platygastroidea</taxon>
        <taxon>Scelionidae</taxon>
        <taxon>Scelioninae</taxon>
        <taxon>Habroteleia</taxon>
    </lineage>
</organism>
<accession>A0A3S8V135</accession>
<feature type="transmembrane region" description="Helical" evidence="9">
    <location>
        <begin position="57"/>
        <end position="78"/>
    </location>
</feature>
<evidence type="ECO:0000256" key="7">
    <source>
        <dbReference type="ARBA" id="ARBA00023136"/>
    </source>
</evidence>
<keyword evidence="9" id="KW-1278">Translocase</keyword>
<keyword evidence="4 9" id="KW-0813">Transport</keyword>
<proteinExistence type="inferred from homology"/>
<dbReference type="GO" id="GO:0031966">
    <property type="term" value="C:mitochondrial membrane"/>
    <property type="evidence" value="ECO:0007669"/>
    <property type="project" value="UniProtKB-SubCell"/>
</dbReference>
<evidence type="ECO:0000313" key="10">
    <source>
        <dbReference type="EMBL" id="AZL93405.1"/>
    </source>
</evidence>
<keyword evidence="9 10" id="KW-0496">Mitochondrion</keyword>
<keyword evidence="9" id="KW-0249">Electron transport</keyword>
<comment type="function">
    <text evidence="9">Core subunit of the mitochondrial membrane respiratory chain NADH dehydrogenase (Complex I) which catalyzes electron transfer from NADH through the respiratory chain, using ubiquinone as an electron acceptor. Essential for the catalytic activity of complex I.</text>
</comment>
<dbReference type="GO" id="GO:0030964">
    <property type="term" value="C:NADH dehydrogenase complex"/>
    <property type="evidence" value="ECO:0007669"/>
    <property type="project" value="TreeGrafter"/>
</dbReference>
<comment type="similarity">
    <text evidence="2 9">Belongs to the complex I subunit 3 family.</text>
</comment>
<evidence type="ECO:0000256" key="2">
    <source>
        <dbReference type="ARBA" id="ARBA00008472"/>
    </source>
</evidence>
<keyword evidence="7 9" id="KW-0472">Membrane</keyword>
<name>A0A3S8V135_9HYME</name>
<gene>
    <name evidence="10" type="primary">nad3</name>
</gene>
<evidence type="ECO:0000256" key="6">
    <source>
        <dbReference type="ARBA" id="ARBA00022989"/>
    </source>
</evidence>
<dbReference type="EMBL" id="MG923508">
    <property type="protein sequence ID" value="AZL93405.1"/>
    <property type="molecule type" value="Genomic_DNA"/>
</dbReference>
<dbReference type="EC" id="7.1.1.2" evidence="9"/>
<dbReference type="Gene3D" id="1.20.58.1610">
    <property type="entry name" value="NADH:ubiquinone/plastoquinone oxidoreductase, chain 3"/>
    <property type="match status" value="1"/>
</dbReference>
<sequence>MFYVIIFIMLIFMLSFIIYLMNLLISKKMFNIREKSFPLECGFNMINNHRLPFSIQFYYISILFLIFDIEISLIMPMIQKLYYNNFFNWLMTFLIIMIILLIGLMLEWINNLIKWN</sequence>
<feature type="transmembrane region" description="Helical" evidence="9">
    <location>
        <begin position="90"/>
        <end position="109"/>
    </location>
</feature>
<evidence type="ECO:0000256" key="8">
    <source>
        <dbReference type="ARBA" id="ARBA00049551"/>
    </source>
</evidence>
<keyword evidence="5 9" id="KW-0812">Transmembrane</keyword>
<keyword evidence="9" id="KW-0520">NAD</keyword>
<comment type="catalytic activity">
    <reaction evidence="8 9">
        <text>a ubiquinone + NADH + 5 H(+)(in) = a ubiquinol + NAD(+) + 4 H(+)(out)</text>
        <dbReference type="Rhea" id="RHEA:29091"/>
        <dbReference type="Rhea" id="RHEA-COMP:9565"/>
        <dbReference type="Rhea" id="RHEA-COMP:9566"/>
        <dbReference type="ChEBI" id="CHEBI:15378"/>
        <dbReference type="ChEBI" id="CHEBI:16389"/>
        <dbReference type="ChEBI" id="CHEBI:17976"/>
        <dbReference type="ChEBI" id="CHEBI:57540"/>
        <dbReference type="ChEBI" id="CHEBI:57945"/>
        <dbReference type="EC" id="7.1.1.2"/>
    </reaction>
</comment>
<protein>
    <recommendedName>
        <fullName evidence="3 9">NADH-ubiquinone oxidoreductase chain 3</fullName>
        <ecNumber evidence="9">7.1.1.2</ecNumber>
    </recommendedName>
</protein>
<keyword evidence="6 9" id="KW-1133">Transmembrane helix</keyword>
<comment type="subcellular location">
    <subcellularLocation>
        <location evidence="1">Membrane</location>
    </subcellularLocation>
    <subcellularLocation>
        <location evidence="9">Mitochondrion membrane</location>
        <topology evidence="9">Multi-pass membrane protein</topology>
    </subcellularLocation>
</comment>
<keyword evidence="9" id="KW-0830">Ubiquinone</keyword>